<name>A0A2C9WJ39_MANES</name>
<organism evidence="1 2">
    <name type="scientific">Manihot esculenta</name>
    <name type="common">Cassava</name>
    <name type="synonym">Jatropha manihot</name>
    <dbReference type="NCBI Taxonomy" id="3983"/>
    <lineage>
        <taxon>Eukaryota</taxon>
        <taxon>Viridiplantae</taxon>
        <taxon>Streptophyta</taxon>
        <taxon>Embryophyta</taxon>
        <taxon>Tracheophyta</taxon>
        <taxon>Spermatophyta</taxon>
        <taxon>Magnoliopsida</taxon>
        <taxon>eudicotyledons</taxon>
        <taxon>Gunneridae</taxon>
        <taxon>Pentapetalae</taxon>
        <taxon>rosids</taxon>
        <taxon>fabids</taxon>
        <taxon>Malpighiales</taxon>
        <taxon>Euphorbiaceae</taxon>
        <taxon>Crotonoideae</taxon>
        <taxon>Manihoteae</taxon>
        <taxon>Manihot</taxon>
    </lineage>
</organism>
<accession>A0A2C9WJ39</accession>
<comment type="caution">
    <text evidence="1">The sequence shown here is derived from an EMBL/GenBank/DDBJ whole genome shotgun (WGS) entry which is preliminary data.</text>
</comment>
<sequence length="61" mass="7100">MIKLAVMAELLEEYTVALARFTERLLPPRRGIYGFHWLRNFHLGSSSSIFSQDSSSFIVYF</sequence>
<gene>
    <name evidence="1" type="ORF">MANES_01G044200v8</name>
</gene>
<dbReference type="PANTHER" id="PTHR48189:SF3">
    <property type="entry name" value="SECRETED PROTEIN"/>
    <property type="match status" value="1"/>
</dbReference>
<dbReference type="EMBL" id="CM004387">
    <property type="protein sequence ID" value="OAY59604.1"/>
    <property type="molecule type" value="Genomic_DNA"/>
</dbReference>
<evidence type="ECO:0000313" key="2">
    <source>
        <dbReference type="Proteomes" id="UP000091857"/>
    </source>
</evidence>
<dbReference type="AlphaFoldDB" id="A0A2C9WJ39"/>
<protein>
    <submittedName>
        <fullName evidence="1">Uncharacterized protein</fullName>
    </submittedName>
</protein>
<dbReference type="Proteomes" id="UP000091857">
    <property type="component" value="Chromosome 1"/>
</dbReference>
<reference evidence="2" key="1">
    <citation type="journal article" date="2016" name="Nat. Biotechnol.">
        <title>Sequencing wild and cultivated cassava and related species reveals extensive interspecific hybridization and genetic diversity.</title>
        <authorList>
            <person name="Bredeson J.V."/>
            <person name="Lyons J.B."/>
            <person name="Prochnik S.E."/>
            <person name="Wu G.A."/>
            <person name="Ha C.M."/>
            <person name="Edsinger-Gonzales E."/>
            <person name="Grimwood J."/>
            <person name="Schmutz J."/>
            <person name="Rabbi I.Y."/>
            <person name="Egesi C."/>
            <person name="Nauluvula P."/>
            <person name="Lebot V."/>
            <person name="Ndunguru J."/>
            <person name="Mkamilo G."/>
            <person name="Bart R.S."/>
            <person name="Setter T.L."/>
            <person name="Gleadow R.M."/>
            <person name="Kulakow P."/>
            <person name="Ferguson M.E."/>
            <person name="Rounsley S."/>
            <person name="Rokhsar D.S."/>
        </authorList>
    </citation>
    <scope>NUCLEOTIDE SEQUENCE [LARGE SCALE GENOMIC DNA]</scope>
    <source>
        <strain evidence="2">cv. AM560-2</strain>
    </source>
</reference>
<evidence type="ECO:0000313" key="1">
    <source>
        <dbReference type="EMBL" id="OAY59604.1"/>
    </source>
</evidence>
<dbReference type="Gramene" id="Manes.01G044200.1.v8.1">
    <property type="protein sequence ID" value="Manes.01G044200.1.v8.1.CDS.1"/>
    <property type="gene ID" value="Manes.01G044200.v8.1"/>
</dbReference>
<proteinExistence type="predicted"/>
<keyword evidence="2" id="KW-1185">Reference proteome</keyword>
<dbReference type="PANTHER" id="PTHR48189">
    <property type="entry name" value="BNAA10G07240D PROTEIN"/>
    <property type="match status" value="1"/>
</dbReference>